<evidence type="ECO:0000256" key="1">
    <source>
        <dbReference type="ARBA" id="ARBA00022729"/>
    </source>
</evidence>
<protein>
    <submittedName>
        <fullName evidence="2">Extracellular solute-binding protein</fullName>
    </submittedName>
</protein>
<dbReference type="EMBL" id="VWPL01000036">
    <property type="protein sequence ID" value="KAA5597203.1"/>
    <property type="molecule type" value="Genomic_DNA"/>
</dbReference>
<gene>
    <name evidence="2" type="ORF">F1193_14720</name>
</gene>
<dbReference type="PANTHER" id="PTHR30006">
    <property type="entry name" value="THIAMINE-BINDING PERIPLASMIC PROTEIN-RELATED"/>
    <property type="match status" value="1"/>
</dbReference>
<proteinExistence type="predicted"/>
<evidence type="ECO:0000313" key="2">
    <source>
        <dbReference type="EMBL" id="KAA5597203.1"/>
    </source>
</evidence>
<sequence>MEKIYITEQACSRGAPAVASPARTARGNVSRGIASRGIASRGNVSRGIAAAGLRGVAAALLGALLLSSPAAAEEAKSTAGAKETVVVLTGYHDDVVSPVVKAFETAHPGIQVELVWKGGREAFDDLAKPGQGGIDVYWGPSLENFPALRERGAFRTLSVDRAVLPGKIGRQPISDPAGFYEAYEVAGYGLAYNAEALRQRALAVPKAWRELADPRFAGLVGMPVPSAVGFASTLYDIILQSEGWERGWALLSEMAANARLIETGSGPSDTAAQGEVAIGLTIDFYPMSASAYGRAPVAFLYPTRTAFLPAHLAVTAAAPHAKAASAFAAFLLSQPGQEMLLDPAIRRHPVRPDAYAKAQPAFGNPFTPEADVTFAYDGGLGRLRRGVVVALFDAAIASRHAALSALWAAIRQAEAKAAANPALAAELAEARRLAGAVPVTAAMAADRAWLAGIKDKAARDALAAEWTAAIDTAHQRALATAKRIAAAP</sequence>
<dbReference type="PANTHER" id="PTHR30006:SF24">
    <property type="entry name" value="SLL0237 PROTEIN"/>
    <property type="match status" value="1"/>
</dbReference>
<dbReference type="RefSeq" id="WP_150098562.1">
    <property type="nucleotide sequence ID" value="NZ_VWPL01000036.1"/>
</dbReference>
<dbReference type="Gene3D" id="3.40.190.10">
    <property type="entry name" value="Periplasmic binding protein-like II"/>
    <property type="match status" value="2"/>
</dbReference>
<accession>A0A5M6HMW9</accession>
<dbReference type="AlphaFoldDB" id="A0A5M6HMW9"/>
<reference evidence="2 3" key="1">
    <citation type="submission" date="2019-09" db="EMBL/GenBank/DDBJ databases">
        <title>Draft Whole-Genome sequence of Blastochloris sulfoviridis DSM 729.</title>
        <authorList>
            <person name="Meyer T.E."/>
            <person name="Kyndt J.A."/>
        </authorList>
    </citation>
    <scope>NUCLEOTIDE SEQUENCE [LARGE SCALE GENOMIC DNA]</scope>
    <source>
        <strain evidence="2 3">DSM 729</strain>
    </source>
</reference>
<dbReference type="Proteomes" id="UP000323886">
    <property type="component" value="Unassembled WGS sequence"/>
</dbReference>
<dbReference type="Pfam" id="PF13343">
    <property type="entry name" value="SBP_bac_6"/>
    <property type="match status" value="1"/>
</dbReference>
<organism evidence="2 3">
    <name type="scientific">Blastochloris sulfoviridis</name>
    <dbReference type="NCBI Taxonomy" id="50712"/>
    <lineage>
        <taxon>Bacteria</taxon>
        <taxon>Pseudomonadati</taxon>
        <taxon>Pseudomonadota</taxon>
        <taxon>Alphaproteobacteria</taxon>
        <taxon>Hyphomicrobiales</taxon>
        <taxon>Blastochloridaceae</taxon>
        <taxon>Blastochloris</taxon>
    </lineage>
</organism>
<dbReference type="OrthoDB" id="305758at2"/>
<dbReference type="SUPFAM" id="SSF53850">
    <property type="entry name" value="Periplasmic binding protein-like II"/>
    <property type="match status" value="1"/>
</dbReference>
<name>A0A5M6HMW9_9HYPH</name>
<keyword evidence="3" id="KW-1185">Reference proteome</keyword>
<comment type="caution">
    <text evidence="2">The sequence shown here is derived from an EMBL/GenBank/DDBJ whole genome shotgun (WGS) entry which is preliminary data.</text>
</comment>
<evidence type="ECO:0000313" key="3">
    <source>
        <dbReference type="Proteomes" id="UP000323886"/>
    </source>
</evidence>
<keyword evidence="1" id="KW-0732">Signal</keyword>